<sequence>MARDLDILRQKGLTQFQRDSLGRQNVEELICEVDQIDELWSDRNHIHQTVHDLGKLGDRLQGWNKHQMDAVQNPNTSLEAVPAGSRED</sequence>
<reference evidence="2" key="2">
    <citation type="journal article" date="2010" name="Nature">
        <title>Comparative genomics reveals mobile pathogenicity chromosomes in Fusarium.</title>
        <authorList>
            <person name="Ma L.J."/>
            <person name="van der Does H.C."/>
            <person name="Borkovich K.A."/>
            <person name="Coleman J.J."/>
            <person name="Daboussi M.J."/>
            <person name="Di Pietro A."/>
            <person name="Dufresne M."/>
            <person name="Freitag M."/>
            <person name="Grabherr M."/>
            <person name="Henrissat B."/>
            <person name="Houterman P.M."/>
            <person name="Kang S."/>
            <person name="Shim W.B."/>
            <person name="Woloshuk C."/>
            <person name="Xie X."/>
            <person name="Xu J.R."/>
            <person name="Antoniw J."/>
            <person name="Baker S.E."/>
            <person name="Bluhm B.H."/>
            <person name="Breakspear A."/>
            <person name="Brown D.W."/>
            <person name="Butchko R.A."/>
            <person name="Chapman S."/>
            <person name="Coulson R."/>
            <person name="Coutinho P.M."/>
            <person name="Danchin E.G."/>
            <person name="Diener A."/>
            <person name="Gale L.R."/>
            <person name="Gardiner D.M."/>
            <person name="Goff S."/>
            <person name="Hammond-Kosack K.E."/>
            <person name="Hilburn K."/>
            <person name="Hua-Van A."/>
            <person name="Jonkers W."/>
            <person name="Kazan K."/>
            <person name="Kodira C.D."/>
            <person name="Koehrsen M."/>
            <person name="Kumar L."/>
            <person name="Lee Y.H."/>
            <person name="Li L."/>
            <person name="Manners J.M."/>
            <person name="Miranda-Saavedra D."/>
            <person name="Mukherjee M."/>
            <person name="Park G."/>
            <person name="Park J."/>
            <person name="Park S.Y."/>
            <person name="Proctor R.H."/>
            <person name="Regev A."/>
            <person name="Ruiz-Roldan M.C."/>
            <person name="Sain D."/>
            <person name="Sakthikumar S."/>
            <person name="Sykes S."/>
            <person name="Schwartz D.C."/>
            <person name="Turgeon B.G."/>
            <person name="Wapinski I."/>
            <person name="Yoder O."/>
            <person name="Young S."/>
            <person name="Zeng Q."/>
            <person name="Zhou S."/>
            <person name="Galagan J."/>
            <person name="Cuomo C.A."/>
            <person name="Kistler H.C."/>
            <person name="Rep M."/>
        </authorList>
    </citation>
    <scope>NUCLEOTIDE SEQUENCE [LARGE SCALE GENOMIC DNA]</scope>
    <source>
        <strain evidence="2">4287</strain>
    </source>
</reference>
<dbReference type="AlphaFoldDB" id="A0A0J9W600"/>
<evidence type="ECO:0000313" key="2">
    <source>
        <dbReference type="EMBL" id="KNB18494.1"/>
    </source>
</evidence>
<feature type="region of interest" description="Disordered" evidence="1">
    <location>
        <begin position="69"/>
        <end position="88"/>
    </location>
</feature>
<reference evidence="2" key="1">
    <citation type="submission" date="2007-04" db="EMBL/GenBank/DDBJ databases">
        <authorList>
            <consortium name="The Broad Institute Genome Sequencing Platform"/>
            <person name="Birren B."/>
            <person name="Lander E."/>
            <person name="Galagan J."/>
            <person name="Nusbaum C."/>
            <person name="Devon K."/>
            <person name="Ma L.-J."/>
            <person name="Jaffe D."/>
            <person name="Butler J."/>
            <person name="Alvarez P."/>
            <person name="Gnerre S."/>
            <person name="Grabherr M."/>
            <person name="Kleber M."/>
            <person name="Mauceli E."/>
            <person name="Brockman W."/>
            <person name="MacCallum I.A."/>
            <person name="Young S."/>
            <person name="LaButti K."/>
            <person name="DeCaprio D."/>
            <person name="Crawford M."/>
            <person name="Koehrsen M."/>
            <person name="Engels R."/>
            <person name="Montgomery P."/>
            <person name="Pearson M."/>
            <person name="Howarth C."/>
            <person name="Larson L."/>
            <person name="White J."/>
            <person name="O'Leary S."/>
            <person name="Kodira C."/>
            <person name="Zeng Q."/>
            <person name="Yandava C."/>
            <person name="Alvarado L."/>
            <person name="Kistler C."/>
            <person name="Shim W.-B."/>
            <person name="Kang S."/>
            <person name="Woloshuk C."/>
        </authorList>
    </citation>
    <scope>NUCLEOTIDE SEQUENCE</scope>
    <source>
        <strain evidence="2">4287</strain>
    </source>
</reference>
<gene>
    <name evidence="2" type="ORF">FOXG_22258</name>
</gene>
<evidence type="ECO:0000256" key="1">
    <source>
        <dbReference type="SAM" id="MobiDB-lite"/>
    </source>
</evidence>
<dbReference type="Proteomes" id="UP000009097">
    <property type="component" value="Unassembled WGS sequence"/>
</dbReference>
<dbReference type="GeneID" id="28962964"/>
<dbReference type="VEuPathDB" id="FungiDB:FOXG_22258"/>
<proteinExistence type="predicted"/>
<organism evidence="2 3">
    <name type="scientific">Fusarium oxysporum f. sp. lycopersici (strain 4287 / CBS 123668 / FGSC 9935 / NRRL 34936)</name>
    <name type="common">Fusarium vascular wilt of tomato</name>
    <dbReference type="NCBI Taxonomy" id="426428"/>
    <lineage>
        <taxon>Eukaryota</taxon>
        <taxon>Fungi</taxon>
        <taxon>Dikarya</taxon>
        <taxon>Ascomycota</taxon>
        <taxon>Pezizomycotina</taxon>
        <taxon>Sordariomycetes</taxon>
        <taxon>Hypocreomycetidae</taxon>
        <taxon>Hypocreales</taxon>
        <taxon>Nectriaceae</taxon>
        <taxon>Fusarium</taxon>
        <taxon>Fusarium oxysporum species complex</taxon>
    </lineage>
</organism>
<dbReference type="RefSeq" id="XP_018256539.1">
    <property type="nucleotide sequence ID" value="XM_018402657.1"/>
</dbReference>
<evidence type="ECO:0000313" key="3">
    <source>
        <dbReference type="Proteomes" id="UP000009097"/>
    </source>
</evidence>
<name>A0A0J9W600_FUSO4</name>
<dbReference type="EMBL" id="DS231726">
    <property type="protein sequence ID" value="KNB18494.1"/>
    <property type="molecule type" value="Genomic_DNA"/>
</dbReference>
<protein>
    <submittedName>
        <fullName evidence="2">Uncharacterized protein</fullName>
    </submittedName>
</protein>
<accession>A0A0J9W600</accession>
<dbReference type="KEGG" id="fox:FOXG_22258"/>